<dbReference type="InterPro" id="IPR000477">
    <property type="entry name" value="RT_dom"/>
</dbReference>
<gene>
    <name evidence="3" type="ORF">RIMI_LOCUS9288796</name>
</gene>
<dbReference type="Proteomes" id="UP001176940">
    <property type="component" value="Unassembled WGS sequence"/>
</dbReference>
<comment type="caution">
    <text evidence="3">The sequence shown here is derived from an EMBL/GenBank/DDBJ whole genome shotgun (WGS) entry which is preliminary data.</text>
</comment>
<reference evidence="3" key="1">
    <citation type="submission" date="2023-07" db="EMBL/GenBank/DDBJ databases">
        <authorList>
            <person name="Stuckert A."/>
        </authorList>
    </citation>
    <scope>NUCLEOTIDE SEQUENCE</scope>
</reference>
<dbReference type="PANTHER" id="PTHR21301">
    <property type="entry name" value="REVERSE TRANSCRIPTASE"/>
    <property type="match status" value="1"/>
</dbReference>
<feature type="non-terminal residue" evidence="3">
    <location>
        <position position="741"/>
    </location>
</feature>
<keyword evidence="4" id="KW-1185">Reference proteome</keyword>
<evidence type="ECO:0000256" key="1">
    <source>
        <dbReference type="SAM" id="MobiDB-lite"/>
    </source>
</evidence>
<sequence>MGINTEDLADVRILADLLEEGQRPEGLGPFTDLKPRSTRMPPLSDNNSIDIFSKLRKALEDLSKNKELIFKSSDKGGNIVILDHEEYKKMCNDILSDGTTYGILRGDPTDIFNKKLEAILTEALEFGVISKGEKDFMFQKTPTVPIFYALPKVHKGLSPFKGRPIVSGNDSITQNCGIYIDRVLRQFVTALPSYDTSDLLRKIDRVSLEENILLASIDVEALYSSIPHNKGLQAVEFFLKSRGLHTYAHNNFVRTLLEFVLTNNYFLFNGIYYHQLRGTAMGSPCAPTYTNLLLGWWEETMVFTEDSVAWWCPQIIFWGRYIDDILVFWAGDVSSFGTFVQDLNKNDLGLRFTFETDWQTINFLDINIKKDTEGLLETTLFRKPTATNNLLDWGSSHPHSQRRGIPKGQYLRVKRNCSNPSNFYREAKDLRNRFLDRGYPRNVLQEAFKKVESCDRNSLLTPRETKSDKRTRIIGNFDSCSREVRAIITKYWDILKADSEIKDFLTDTPAITYRRGRSIGDQLVHSMYTPPPRTVPFFFTLHFLSGEKNVRAGALSRSVVSSEEEEEEPRLIVPSESLRTVAPVSLESVPPGKTFVPANLQPEVLSLGSLLQSGIRVSLCPCPCHPKLILGWQTGRWRHVTSGDRTQDAIPGLQGENEGFGGYDIGSLTKQPKLRFIGSKRKNFKTPEDFIEHCWSHNLERTSFHHEAATTTCSSQDFREVERIIRSIVQETELQKLLESA</sequence>
<organism evidence="3 4">
    <name type="scientific">Ranitomeya imitator</name>
    <name type="common">mimic poison frog</name>
    <dbReference type="NCBI Taxonomy" id="111125"/>
    <lineage>
        <taxon>Eukaryota</taxon>
        <taxon>Metazoa</taxon>
        <taxon>Chordata</taxon>
        <taxon>Craniata</taxon>
        <taxon>Vertebrata</taxon>
        <taxon>Euteleostomi</taxon>
        <taxon>Amphibia</taxon>
        <taxon>Batrachia</taxon>
        <taxon>Anura</taxon>
        <taxon>Neobatrachia</taxon>
        <taxon>Hyloidea</taxon>
        <taxon>Dendrobatidae</taxon>
        <taxon>Dendrobatinae</taxon>
        <taxon>Ranitomeya</taxon>
    </lineage>
</organism>
<proteinExistence type="predicted"/>
<evidence type="ECO:0000259" key="2">
    <source>
        <dbReference type="PROSITE" id="PS50878"/>
    </source>
</evidence>
<dbReference type="Pfam" id="PF26215">
    <property type="entry name" value="HTH_animal"/>
    <property type="match status" value="1"/>
</dbReference>
<evidence type="ECO:0000313" key="4">
    <source>
        <dbReference type="Proteomes" id="UP001176940"/>
    </source>
</evidence>
<accession>A0ABN9LHJ1</accession>
<evidence type="ECO:0000313" key="3">
    <source>
        <dbReference type="EMBL" id="CAJ0941598.1"/>
    </source>
</evidence>
<dbReference type="EMBL" id="CAUEEQ010019120">
    <property type="protein sequence ID" value="CAJ0941598.1"/>
    <property type="molecule type" value="Genomic_DNA"/>
</dbReference>
<dbReference type="PANTHER" id="PTHR21301:SF12">
    <property type="match status" value="1"/>
</dbReference>
<dbReference type="InterPro" id="IPR058912">
    <property type="entry name" value="HTH_animal"/>
</dbReference>
<feature type="region of interest" description="Disordered" evidence="1">
    <location>
        <begin position="25"/>
        <end position="45"/>
    </location>
</feature>
<feature type="domain" description="Reverse transcriptase" evidence="2">
    <location>
        <begin position="131"/>
        <end position="380"/>
    </location>
</feature>
<dbReference type="PROSITE" id="PS50878">
    <property type="entry name" value="RT_POL"/>
    <property type="match status" value="1"/>
</dbReference>
<name>A0ABN9LHJ1_9NEOB</name>
<protein>
    <recommendedName>
        <fullName evidence="2">Reverse transcriptase domain-containing protein</fullName>
    </recommendedName>
</protein>